<dbReference type="AlphaFoldDB" id="A0A291N059"/>
<reference evidence="2 3" key="1">
    <citation type="submission" date="2017-10" db="EMBL/GenBank/DDBJ databases">
        <title>Sphingobium yanoikuyae S72.</title>
        <authorList>
            <person name="Sanchez E."/>
            <person name="Bustos P."/>
            <person name="Mendoza P."/>
            <person name="Guo X."/>
            <person name="Mendoza A."/>
        </authorList>
    </citation>
    <scope>NUCLEOTIDE SEQUENCE [LARGE SCALE GENOMIC DNA]</scope>
    <source>
        <strain evidence="2 3">S72</strain>
    </source>
</reference>
<dbReference type="PROSITE" id="PS50995">
    <property type="entry name" value="HTH_MARR_2"/>
    <property type="match status" value="1"/>
</dbReference>
<gene>
    <name evidence="2" type="ORF">A6768_12890</name>
</gene>
<dbReference type="GO" id="GO:0006950">
    <property type="term" value="P:response to stress"/>
    <property type="evidence" value="ECO:0007669"/>
    <property type="project" value="TreeGrafter"/>
</dbReference>
<dbReference type="EMBL" id="CP023741">
    <property type="protein sequence ID" value="ATI80794.1"/>
    <property type="molecule type" value="Genomic_DNA"/>
</dbReference>
<feature type="domain" description="HTH marR-type" evidence="1">
    <location>
        <begin position="1"/>
        <end position="142"/>
    </location>
</feature>
<proteinExistence type="predicted"/>
<evidence type="ECO:0000313" key="2">
    <source>
        <dbReference type="EMBL" id="ATI80794.1"/>
    </source>
</evidence>
<dbReference type="InterPro" id="IPR000835">
    <property type="entry name" value="HTH_MarR-typ"/>
</dbReference>
<dbReference type="InterPro" id="IPR039422">
    <property type="entry name" value="MarR/SlyA-like"/>
</dbReference>
<dbReference type="KEGG" id="sya:A6768_12890"/>
<dbReference type="Proteomes" id="UP000219422">
    <property type="component" value="Chromosome"/>
</dbReference>
<evidence type="ECO:0000259" key="1">
    <source>
        <dbReference type="PROSITE" id="PS50995"/>
    </source>
</evidence>
<dbReference type="PANTHER" id="PTHR33164">
    <property type="entry name" value="TRANSCRIPTIONAL REGULATOR, MARR FAMILY"/>
    <property type="match status" value="1"/>
</dbReference>
<dbReference type="GO" id="GO:0003700">
    <property type="term" value="F:DNA-binding transcription factor activity"/>
    <property type="evidence" value="ECO:0007669"/>
    <property type="project" value="InterPro"/>
</dbReference>
<organism evidence="2 3">
    <name type="scientific">Sphingobium yanoikuyae</name>
    <name type="common">Sphingomonas yanoikuyae</name>
    <dbReference type="NCBI Taxonomy" id="13690"/>
    <lineage>
        <taxon>Bacteria</taxon>
        <taxon>Pseudomonadati</taxon>
        <taxon>Pseudomonadota</taxon>
        <taxon>Alphaproteobacteria</taxon>
        <taxon>Sphingomonadales</taxon>
        <taxon>Sphingomonadaceae</taxon>
        <taxon>Sphingobium</taxon>
    </lineage>
</organism>
<name>A0A291N059_SPHYA</name>
<dbReference type="InterPro" id="IPR036390">
    <property type="entry name" value="WH_DNA-bd_sf"/>
</dbReference>
<dbReference type="Gene3D" id="1.10.10.10">
    <property type="entry name" value="Winged helix-like DNA-binding domain superfamily/Winged helix DNA-binding domain"/>
    <property type="match status" value="1"/>
</dbReference>
<evidence type="ECO:0000313" key="3">
    <source>
        <dbReference type="Proteomes" id="UP000219422"/>
    </source>
</evidence>
<dbReference type="PRINTS" id="PR00598">
    <property type="entry name" value="HTHMARR"/>
</dbReference>
<sequence>MASRLIEDRHGAVGAWAKRCYFAGRAAMEAMLRPFDLGSTQWYILYQLVHHGPTAQRDLGQLLQIERSTLTVIVGALVRKGWVEQVVDEADQRRKLLRLTPAGTELWAKLPDLSVIINDAAFAGIDQADMDAAVRVLRLATERLDAFIKKGHIA</sequence>
<dbReference type="SUPFAM" id="SSF46785">
    <property type="entry name" value="Winged helix' DNA-binding domain"/>
    <property type="match status" value="1"/>
</dbReference>
<dbReference type="SMART" id="SM00347">
    <property type="entry name" value="HTH_MARR"/>
    <property type="match status" value="1"/>
</dbReference>
<dbReference type="InterPro" id="IPR036388">
    <property type="entry name" value="WH-like_DNA-bd_sf"/>
</dbReference>
<accession>A0A291N059</accession>
<protein>
    <submittedName>
        <fullName evidence="2">MarR family transcriptional regulator</fullName>
    </submittedName>
</protein>
<dbReference type="PANTHER" id="PTHR33164:SF43">
    <property type="entry name" value="HTH-TYPE TRANSCRIPTIONAL REPRESSOR YETL"/>
    <property type="match status" value="1"/>
</dbReference>
<dbReference type="Pfam" id="PF12802">
    <property type="entry name" value="MarR_2"/>
    <property type="match status" value="1"/>
</dbReference>